<dbReference type="GO" id="GO:0046040">
    <property type="term" value="P:IMP metabolic process"/>
    <property type="evidence" value="ECO:0007669"/>
    <property type="project" value="TreeGrafter"/>
</dbReference>
<evidence type="ECO:0000256" key="10">
    <source>
        <dbReference type="RuleBase" id="RU000520"/>
    </source>
</evidence>
<feature type="binding site" description="in other chain" evidence="8">
    <location>
        <position position="225"/>
    </location>
    <ligand>
        <name>IMP</name>
        <dbReference type="ChEBI" id="CHEBI:58053"/>
        <note>ligand shared between dimeric partners</note>
    </ligand>
</feature>
<comment type="catalytic activity">
    <reaction evidence="8 10">
        <text>IMP + L-aspartate + GTP = N(6)-(1,2-dicarboxyethyl)-AMP + GDP + phosphate + 2 H(+)</text>
        <dbReference type="Rhea" id="RHEA:15753"/>
        <dbReference type="ChEBI" id="CHEBI:15378"/>
        <dbReference type="ChEBI" id="CHEBI:29991"/>
        <dbReference type="ChEBI" id="CHEBI:37565"/>
        <dbReference type="ChEBI" id="CHEBI:43474"/>
        <dbReference type="ChEBI" id="CHEBI:57567"/>
        <dbReference type="ChEBI" id="CHEBI:58053"/>
        <dbReference type="ChEBI" id="CHEBI:58189"/>
        <dbReference type="EC" id="6.3.4.4"/>
    </reaction>
</comment>
<dbReference type="EMBL" id="QRAP01000002">
    <property type="protein sequence ID" value="RDK95612.1"/>
    <property type="molecule type" value="Genomic_DNA"/>
</dbReference>
<dbReference type="GO" id="GO:0044208">
    <property type="term" value="P:'de novo' AMP biosynthetic process"/>
    <property type="evidence" value="ECO:0007669"/>
    <property type="project" value="UniProtKB-UniRule"/>
</dbReference>
<dbReference type="HAMAP" id="MF_00011">
    <property type="entry name" value="Adenylosucc_synth"/>
    <property type="match status" value="1"/>
</dbReference>
<dbReference type="InterPro" id="IPR042111">
    <property type="entry name" value="Adenylosuccinate_synth_dom3"/>
</dbReference>
<dbReference type="SUPFAM" id="SSF52540">
    <property type="entry name" value="P-loop containing nucleoside triphosphate hydrolases"/>
    <property type="match status" value="1"/>
</dbReference>
<comment type="subunit">
    <text evidence="1 8">Homodimer.</text>
</comment>
<dbReference type="NCBIfam" id="NF002223">
    <property type="entry name" value="PRK01117.1"/>
    <property type="match status" value="1"/>
</dbReference>
<evidence type="ECO:0000256" key="7">
    <source>
        <dbReference type="ARBA" id="ARBA00023134"/>
    </source>
</evidence>
<keyword evidence="6 8" id="KW-0460">Magnesium</keyword>
<dbReference type="Gene3D" id="1.10.300.10">
    <property type="entry name" value="Adenylosuccinate Synthetase, subunit A, domain 2"/>
    <property type="match status" value="1"/>
</dbReference>
<dbReference type="InterPro" id="IPR042109">
    <property type="entry name" value="Adenylosuccinate_synth_dom1"/>
</dbReference>
<comment type="caution">
    <text evidence="11">The sequence shown here is derived from an EMBL/GenBank/DDBJ whole genome shotgun (WGS) entry which is preliminary data.</text>
</comment>
<dbReference type="PANTHER" id="PTHR11846:SF0">
    <property type="entry name" value="ADENYLOSUCCINATE SYNTHETASE"/>
    <property type="match status" value="1"/>
</dbReference>
<dbReference type="GO" id="GO:0004019">
    <property type="term" value="F:adenylosuccinate synthase activity"/>
    <property type="evidence" value="ECO:0007669"/>
    <property type="project" value="UniProtKB-UniRule"/>
</dbReference>
<feature type="binding site" description="in other chain" evidence="8">
    <location>
        <position position="130"/>
    </location>
    <ligand>
        <name>IMP</name>
        <dbReference type="ChEBI" id="CHEBI:58053"/>
        <note>ligand shared between dimeric partners</note>
    </ligand>
</feature>
<feature type="active site" description="Proton acceptor" evidence="8">
    <location>
        <position position="14"/>
    </location>
</feature>
<comment type="cofactor">
    <cofactor evidence="8">
        <name>Mg(2+)</name>
        <dbReference type="ChEBI" id="CHEBI:18420"/>
    </cofactor>
    <text evidence="8">Binds 1 Mg(2+) ion per subunit.</text>
</comment>
<feature type="binding site" evidence="8">
    <location>
        <position position="41"/>
    </location>
    <ligand>
        <name>Mg(2+)</name>
        <dbReference type="ChEBI" id="CHEBI:18420"/>
    </ligand>
</feature>
<comment type="pathway">
    <text evidence="8 10">Purine metabolism; AMP biosynthesis via de novo pathway; AMP from IMP: step 1/2.</text>
</comment>
<keyword evidence="5 8" id="KW-0658">Purine biosynthesis</keyword>
<evidence type="ECO:0000256" key="6">
    <source>
        <dbReference type="ARBA" id="ARBA00022842"/>
    </source>
</evidence>
<dbReference type="InterPro" id="IPR018220">
    <property type="entry name" value="Adenylosuccin_syn_GTP-bd"/>
</dbReference>
<sequence>MGRNVVVLGTQWGDEGKGKVVDLLTERAKYVVRYQGGHNAGHTLVINGEKTVLHLIPSGILRENVTSIIANGVVLAPDALMREMSELEARGIPVRERLLLSEACPLILPYHVALDNAREKARGAKAIGTTGRGIGPAYEDKVARRGLRVGDLFNKETFAVKLKEIMDYHNFQLVNYYKVDAVDYQTVLKDVLTVADILTGMVVDVADLLNKAHRKGELIMFEGAQGTLLDIDHGTYPYVTSSNTTAGGVATGSGIGPRCVDYVLGIVKAYSTRVGAGPFPTELFDDVGEFLCTKGNEFGATTGRRRRTGWLDAVAVRRAVELNSLSGFCMTKLDVLDGLDEVKICVGYRMPDGREVDVTPLAAEAWEGIEPIYEVLPGWKESTFGVKEHSKLPQAALNYIKRVEEVTGVPVDIISTGPDREETMILRDPFDA</sequence>
<evidence type="ECO:0000256" key="5">
    <source>
        <dbReference type="ARBA" id="ARBA00022755"/>
    </source>
</evidence>
<evidence type="ECO:0000256" key="1">
    <source>
        <dbReference type="ARBA" id="ARBA00011738"/>
    </source>
</evidence>
<feature type="binding site" description="in other chain" evidence="8">
    <location>
        <begin position="39"/>
        <end position="42"/>
    </location>
    <ligand>
        <name>IMP</name>
        <dbReference type="ChEBI" id="CHEBI:58053"/>
        <note>ligand shared between dimeric partners</note>
    </ligand>
</feature>
<dbReference type="Gene3D" id="3.40.440.10">
    <property type="entry name" value="Adenylosuccinate Synthetase, subunit A, domain 1"/>
    <property type="match status" value="1"/>
</dbReference>
<dbReference type="EC" id="6.3.4.4" evidence="8 10"/>
<keyword evidence="12" id="KW-1185">Reference proteome</keyword>
<evidence type="ECO:0000256" key="9">
    <source>
        <dbReference type="PROSITE-ProRule" id="PRU10134"/>
    </source>
</evidence>
<feature type="binding site" description="in other chain" evidence="8">
    <location>
        <position position="240"/>
    </location>
    <ligand>
        <name>IMP</name>
        <dbReference type="ChEBI" id="CHEBI:58053"/>
        <note>ligand shared between dimeric partners</note>
    </ligand>
</feature>
<dbReference type="OrthoDB" id="9807553at2"/>
<dbReference type="GO" id="GO:0005525">
    <property type="term" value="F:GTP binding"/>
    <property type="evidence" value="ECO:0007669"/>
    <property type="project" value="UniProtKB-UniRule"/>
</dbReference>
<feature type="active site" evidence="9">
    <location>
        <position position="141"/>
    </location>
</feature>
<evidence type="ECO:0000313" key="12">
    <source>
        <dbReference type="Proteomes" id="UP000254848"/>
    </source>
</evidence>
<feature type="active site" description="Proton donor" evidence="8">
    <location>
        <position position="42"/>
    </location>
</feature>
<evidence type="ECO:0000256" key="4">
    <source>
        <dbReference type="ARBA" id="ARBA00022741"/>
    </source>
</evidence>
<keyword evidence="4 8" id="KW-0547">Nucleotide-binding</keyword>
<protein>
    <recommendedName>
        <fullName evidence="8 10">Adenylosuccinate synthetase</fullName>
        <shortName evidence="8">AMPSase</shortName>
        <shortName evidence="8">AdSS</shortName>
        <ecNumber evidence="8 10">6.3.4.4</ecNumber>
    </recommendedName>
    <alternativeName>
        <fullName evidence="8">IMP--aspartate ligase</fullName>
    </alternativeName>
</protein>
<dbReference type="InterPro" id="IPR033128">
    <property type="entry name" value="Adenylosuccin_syn_Lys_AS"/>
</dbReference>
<keyword evidence="3 8" id="KW-0479">Metal-binding</keyword>
<feature type="binding site" description="in other chain" evidence="8">
    <location>
        <begin position="14"/>
        <end position="17"/>
    </location>
    <ligand>
        <name>IMP</name>
        <dbReference type="ChEBI" id="CHEBI:58053"/>
        <note>ligand shared between dimeric partners</note>
    </ligand>
</feature>
<dbReference type="InterPro" id="IPR001114">
    <property type="entry name" value="Adenylosuccinate_synthetase"/>
</dbReference>
<comment type="subcellular location">
    <subcellularLocation>
        <location evidence="8">Cytoplasm</location>
    </subcellularLocation>
</comment>
<feature type="binding site" evidence="8">
    <location>
        <begin position="41"/>
        <end position="43"/>
    </location>
    <ligand>
        <name>GTP</name>
        <dbReference type="ChEBI" id="CHEBI:37565"/>
    </ligand>
</feature>
<dbReference type="PROSITE" id="PS00513">
    <property type="entry name" value="ADENYLOSUCCIN_SYN_2"/>
    <property type="match status" value="1"/>
</dbReference>
<feature type="binding site" evidence="8">
    <location>
        <begin position="13"/>
        <end position="19"/>
    </location>
    <ligand>
        <name>GTP</name>
        <dbReference type="ChEBI" id="CHEBI:37565"/>
    </ligand>
</feature>
<feature type="binding site" evidence="8">
    <location>
        <begin position="332"/>
        <end position="334"/>
    </location>
    <ligand>
        <name>GTP</name>
        <dbReference type="ChEBI" id="CHEBI:37565"/>
    </ligand>
</feature>
<accession>A0A370R0Z8</accession>
<dbReference type="CDD" id="cd03108">
    <property type="entry name" value="AdSS"/>
    <property type="match status" value="1"/>
</dbReference>
<feature type="binding site" evidence="8">
    <location>
        <begin position="415"/>
        <end position="417"/>
    </location>
    <ligand>
        <name>GTP</name>
        <dbReference type="ChEBI" id="CHEBI:37565"/>
    </ligand>
</feature>
<dbReference type="Proteomes" id="UP000254848">
    <property type="component" value="Unassembled WGS sequence"/>
</dbReference>
<comment type="function">
    <text evidence="8">Plays an important role in the de novo pathway of purine nucleotide biosynthesis. Catalyzes the first committed step in the biosynthesis of AMP from IMP.</text>
</comment>
<dbReference type="FunFam" id="3.90.170.10:FF:000001">
    <property type="entry name" value="Adenylosuccinate synthetase"/>
    <property type="match status" value="1"/>
</dbReference>
<dbReference type="RefSeq" id="WP_115457362.1">
    <property type="nucleotide sequence ID" value="NZ_QRAP01000002.1"/>
</dbReference>
<reference evidence="11 12" key="1">
    <citation type="submission" date="2018-07" db="EMBL/GenBank/DDBJ databases">
        <title>Genomic Encyclopedia of Type Strains, Phase IV (KMG-IV): sequencing the most valuable type-strain genomes for metagenomic binning, comparative biology and taxonomic classification.</title>
        <authorList>
            <person name="Goeker M."/>
        </authorList>
    </citation>
    <scope>NUCLEOTIDE SEQUENCE [LARGE SCALE GENOMIC DNA]</scope>
    <source>
        <strain evidence="11 12">DSM 103736</strain>
    </source>
</reference>
<dbReference type="PROSITE" id="PS01266">
    <property type="entry name" value="ADENYLOSUCCIN_SYN_1"/>
    <property type="match status" value="1"/>
</dbReference>
<dbReference type="UniPathway" id="UPA00075">
    <property type="reaction ID" value="UER00335"/>
</dbReference>
<dbReference type="Pfam" id="PF00709">
    <property type="entry name" value="Adenylsucc_synt"/>
    <property type="match status" value="1"/>
</dbReference>
<evidence type="ECO:0000256" key="3">
    <source>
        <dbReference type="ARBA" id="ARBA00022723"/>
    </source>
</evidence>
<dbReference type="NCBIfam" id="TIGR00184">
    <property type="entry name" value="purA"/>
    <property type="match status" value="1"/>
</dbReference>
<dbReference type="Gene3D" id="3.90.170.10">
    <property type="entry name" value="Adenylosuccinate Synthetase, subunit A, domain 3"/>
    <property type="match status" value="1"/>
</dbReference>
<feature type="binding site" evidence="8">
    <location>
        <position position="14"/>
    </location>
    <ligand>
        <name>Mg(2+)</name>
        <dbReference type="ChEBI" id="CHEBI:18420"/>
    </ligand>
</feature>
<feature type="binding site" evidence="8">
    <location>
        <begin position="300"/>
        <end position="306"/>
    </location>
    <ligand>
        <name>substrate</name>
    </ligand>
</feature>
<dbReference type="GO" id="GO:0000287">
    <property type="term" value="F:magnesium ion binding"/>
    <property type="evidence" value="ECO:0007669"/>
    <property type="project" value="UniProtKB-UniRule"/>
</dbReference>
<dbReference type="FunFam" id="1.10.300.10:FF:000001">
    <property type="entry name" value="Adenylosuccinate synthetase"/>
    <property type="match status" value="1"/>
</dbReference>
<evidence type="ECO:0000313" key="11">
    <source>
        <dbReference type="EMBL" id="RDK95612.1"/>
    </source>
</evidence>
<keyword evidence="7 8" id="KW-0342">GTP-binding</keyword>
<evidence type="ECO:0000256" key="8">
    <source>
        <dbReference type="HAMAP-Rule" id="MF_00011"/>
    </source>
</evidence>
<dbReference type="AlphaFoldDB" id="A0A370R0Z8"/>
<keyword evidence="2 8" id="KW-0436">Ligase</keyword>
<gene>
    <name evidence="8" type="primary">purA</name>
    <name evidence="11" type="ORF">C8D90_10287</name>
</gene>
<dbReference type="InterPro" id="IPR027417">
    <property type="entry name" value="P-loop_NTPase"/>
</dbReference>
<organism evidence="11 12">
    <name type="scientific">Enterobacillus tribolii</name>
    <dbReference type="NCBI Taxonomy" id="1487935"/>
    <lineage>
        <taxon>Bacteria</taxon>
        <taxon>Pseudomonadati</taxon>
        <taxon>Pseudomonadota</taxon>
        <taxon>Gammaproteobacteria</taxon>
        <taxon>Enterobacterales</taxon>
        <taxon>Hafniaceae</taxon>
        <taxon>Enterobacillus</taxon>
    </lineage>
</organism>
<comment type="similarity">
    <text evidence="8 10">Belongs to the adenylosuccinate synthetase family.</text>
</comment>
<keyword evidence="8" id="KW-0963">Cytoplasm</keyword>
<feature type="binding site" description="in other chain" evidence="8">
    <location>
        <position position="304"/>
    </location>
    <ligand>
        <name>IMP</name>
        <dbReference type="ChEBI" id="CHEBI:58053"/>
        <note>ligand shared between dimeric partners</note>
    </ligand>
</feature>
<dbReference type="InterPro" id="IPR042110">
    <property type="entry name" value="Adenylosuccinate_synth_dom2"/>
</dbReference>
<feature type="binding site" evidence="8">
    <location>
        <position position="144"/>
    </location>
    <ligand>
        <name>IMP</name>
        <dbReference type="ChEBI" id="CHEBI:58053"/>
        <note>ligand shared between dimeric partners</note>
    </ligand>
</feature>
<dbReference type="GO" id="GO:0005737">
    <property type="term" value="C:cytoplasm"/>
    <property type="evidence" value="ECO:0007669"/>
    <property type="project" value="UniProtKB-SubCell"/>
</dbReference>
<dbReference type="SMART" id="SM00788">
    <property type="entry name" value="Adenylsucc_synt"/>
    <property type="match status" value="1"/>
</dbReference>
<proteinExistence type="inferred from homology"/>
<evidence type="ECO:0000256" key="2">
    <source>
        <dbReference type="ARBA" id="ARBA00022598"/>
    </source>
</evidence>
<dbReference type="PANTHER" id="PTHR11846">
    <property type="entry name" value="ADENYLOSUCCINATE SYNTHETASE"/>
    <property type="match status" value="1"/>
</dbReference>
<feature type="binding site" evidence="8">
    <location>
        <position position="306"/>
    </location>
    <ligand>
        <name>GTP</name>
        <dbReference type="ChEBI" id="CHEBI:37565"/>
    </ligand>
</feature>
<name>A0A370R0Z8_9GAMM</name>